<dbReference type="InParanoid" id="A0A1Y1YYZ5"/>
<keyword evidence="5" id="KW-1185">Reference proteome</keyword>
<reference evidence="4 5" key="1">
    <citation type="submission" date="2016-07" db="EMBL/GenBank/DDBJ databases">
        <title>Pervasive Adenine N6-methylation of Active Genes in Fungi.</title>
        <authorList>
            <consortium name="DOE Joint Genome Institute"/>
            <person name="Mondo S.J."/>
            <person name="Dannebaum R.O."/>
            <person name="Kuo R.C."/>
            <person name="Labutti K."/>
            <person name="Haridas S."/>
            <person name="Kuo A."/>
            <person name="Salamov A."/>
            <person name="Ahrendt S.R."/>
            <person name="Lipzen A."/>
            <person name="Sullivan W."/>
            <person name="Andreopoulos W.B."/>
            <person name="Clum A."/>
            <person name="Lindquist E."/>
            <person name="Daum C."/>
            <person name="Ramamoorthy G.K."/>
            <person name="Gryganskyi A."/>
            <person name="Culley D."/>
            <person name="Magnuson J.K."/>
            <person name="James T.Y."/>
            <person name="O'Malley M.A."/>
            <person name="Stajich J.E."/>
            <person name="Spatafora J.W."/>
            <person name="Visel A."/>
            <person name="Grigoriev I.V."/>
        </authorList>
    </citation>
    <scope>NUCLEOTIDE SEQUENCE [LARGE SCALE GENOMIC DNA]</scope>
    <source>
        <strain evidence="4 5">CBS 931.73</strain>
    </source>
</reference>
<proteinExistence type="predicted"/>
<evidence type="ECO:0000259" key="3">
    <source>
        <dbReference type="PROSITE" id="PS50004"/>
    </source>
</evidence>
<evidence type="ECO:0000256" key="2">
    <source>
        <dbReference type="ARBA" id="ARBA00022837"/>
    </source>
</evidence>
<dbReference type="PANTHER" id="PTHR45911">
    <property type="entry name" value="C2 DOMAIN-CONTAINING PROTEIN"/>
    <property type="match status" value="1"/>
</dbReference>
<dbReference type="STRING" id="1314790.A0A1Y1YYZ5"/>
<keyword evidence="2" id="KW-0106">Calcium</keyword>
<gene>
    <name evidence="4" type="ORF">K493DRAFT_311783</name>
</gene>
<dbReference type="AlphaFoldDB" id="A0A1Y1YYZ5"/>
<dbReference type="InterPro" id="IPR000008">
    <property type="entry name" value="C2_dom"/>
</dbReference>
<evidence type="ECO:0000313" key="5">
    <source>
        <dbReference type="Proteomes" id="UP000193498"/>
    </source>
</evidence>
<dbReference type="CDD" id="cd00030">
    <property type="entry name" value="C2"/>
    <property type="match status" value="1"/>
</dbReference>
<dbReference type="Gene3D" id="2.60.40.150">
    <property type="entry name" value="C2 domain"/>
    <property type="match status" value="1"/>
</dbReference>
<sequence length="126" mass="13971">MTQIIVANVVEARNLKNADLFDKINPVVKIYTGRGFTSKGKTSVRNNDANPTWNESFSLKFDNSHHELHVELRDRKMNGLDKDKVGTAIISLAPLATSGSMDSWHLLTSKHGKSVGEIHLAIMSQN</sequence>
<organism evidence="4 5">
    <name type="scientific">Basidiobolus meristosporus CBS 931.73</name>
    <dbReference type="NCBI Taxonomy" id="1314790"/>
    <lineage>
        <taxon>Eukaryota</taxon>
        <taxon>Fungi</taxon>
        <taxon>Fungi incertae sedis</taxon>
        <taxon>Zoopagomycota</taxon>
        <taxon>Entomophthoromycotina</taxon>
        <taxon>Basidiobolomycetes</taxon>
        <taxon>Basidiobolales</taxon>
        <taxon>Basidiobolaceae</taxon>
        <taxon>Basidiobolus</taxon>
    </lineage>
</organism>
<dbReference type="GO" id="GO:0005509">
    <property type="term" value="F:calcium ion binding"/>
    <property type="evidence" value="ECO:0007669"/>
    <property type="project" value="TreeGrafter"/>
</dbReference>
<dbReference type="InterPro" id="IPR035892">
    <property type="entry name" value="C2_domain_sf"/>
</dbReference>
<keyword evidence="1" id="KW-0479">Metal-binding</keyword>
<dbReference type="PANTHER" id="PTHR45911:SF4">
    <property type="entry name" value="MULTIPLE C2 AND TRANSMEMBRANE DOMAIN-CONTAINING PROTEIN"/>
    <property type="match status" value="1"/>
</dbReference>
<evidence type="ECO:0000313" key="4">
    <source>
        <dbReference type="EMBL" id="ORY03278.1"/>
    </source>
</evidence>
<dbReference type="OrthoDB" id="270970at2759"/>
<dbReference type="GO" id="GO:0016020">
    <property type="term" value="C:membrane"/>
    <property type="evidence" value="ECO:0007669"/>
    <property type="project" value="TreeGrafter"/>
</dbReference>
<dbReference type="Pfam" id="PF00168">
    <property type="entry name" value="C2"/>
    <property type="match status" value="1"/>
</dbReference>
<comment type="caution">
    <text evidence="4">The sequence shown here is derived from an EMBL/GenBank/DDBJ whole genome shotgun (WGS) entry which is preliminary data.</text>
</comment>
<evidence type="ECO:0000256" key="1">
    <source>
        <dbReference type="ARBA" id="ARBA00022723"/>
    </source>
</evidence>
<dbReference type="SMART" id="SM00239">
    <property type="entry name" value="C2"/>
    <property type="match status" value="1"/>
</dbReference>
<dbReference type="EMBL" id="MCFE01000048">
    <property type="protein sequence ID" value="ORY03278.1"/>
    <property type="molecule type" value="Genomic_DNA"/>
</dbReference>
<dbReference type="SUPFAM" id="SSF49562">
    <property type="entry name" value="C2 domain (Calcium/lipid-binding domain, CaLB)"/>
    <property type="match status" value="1"/>
</dbReference>
<dbReference type="Proteomes" id="UP000193498">
    <property type="component" value="Unassembled WGS sequence"/>
</dbReference>
<accession>A0A1Y1YYZ5</accession>
<dbReference type="PROSITE" id="PS50004">
    <property type="entry name" value="C2"/>
    <property type="match status" value="1"/>
</dbReference>
<name>A0A1Y1YYZ5_9FUNG</name>
<protein>
    <recommendedName>
        <fullName evidence="3">C2 domain-containing protein</fullName>
    </recommendedName>
</protein>
<feature type="domain" description="C2" evidence="3">
    <location>
        <begin position="1"/>
        <end position="105"/>
    </location>
</feature>